<proteinExistence type="predicted"/>
<dbReference type="InParanoid" id="C7RCS3"/>
<evidence type="ECO:0000313" key="3">
    <source>
        <dbReference type="EMBL" id="ACV27065.1"/>
    </source>
</evidence>
<sequence>MNKQTGFSLMEVLITILLVSIGLLGYAALQMGALNSSMDSFSRSQATIILQDAASRIRSNQEYLRNDTGVPNAYVGDLDFDVDSIHTWCDIENGIVPEASCSTGSNCSMSDLAKHDIYEICSSLVGTKIPTGIIGSSCFDRETGDTDNCSYGSRISLFLAWKGTERQDVSGKVEYAQDTRCQSELGLSDEYACVQLELVP</sequence>
<evidence type="ECO:0000259" key="2">
    <source>
        <dbReference type="Pfam" id="PF22150"/>
    </source>
</evidence>
<evidence type="ECO:0000313" key="4">
    <source>
        <dbReference type="Proteomes" id="UP000001231"/>
    </source>
</evidence>
<dbReference type="NCBIfam" id="TIGR02523">
    <property type="entry name" value="type_IV_pilV"/>
    <property type="match status" value="1"/>
</dbReference>
<dbReference type="STRING" id="523791.Kkor_1653"/>
<name>C7RCS3_KANKD</name>
<dbReference type="NCBIfam" id="TIGR02532">
    <property type="entry name" value="IV_pilin_GFxxxE"/>
    <property type="match status" value="1"/>
</dbReference>
<keyword evidence="1" id="KW-0472">Membrane</keyword>
<dbReference type="InterPro" id="IPR054402">
    <property type="entry name" value="Tt1218-like_dom"/>
</dbReference>
<reference evidence="3 4" key="1">
    <citation type="journal article" date="2009" name="Stand. Genomic Sci.">
        <title>Complete genome sequence of Kangiella koreensis type strain (SW-125).</title>
        <authorList>
            <person name="Han C."/>
            <person name="Sikorski J."/>
            <person name="Lapidus A."/>
            <person name="Nolan M."/>
            <person name="Glavina Del Rio T."/>
            <person name="Tice H."/>
            <person name="Cheng J.F."/>
            <person name="Lucas S."/>
            <person name="Chen F."/>
            <person name="Copeland A."/>
            <person name="Ivanova N."/>
            <person name="Mavromatis K."/>
            <person name="Ovchinnikova G."/>
            <person name="Pati A."/>
            <person name="Bruce D."/>
            <person name="Goodwin L."/>
            <person name="Pitluck S."/>
            <person name="Chen A."/>
            <person name="Palaniappan K."/>
            <person name="Land M."/>
            <person name="Hauser L."/>
            <person name="Chang Y.J."/>
            <person name="Jeffries C.D."/>
            <person name="Chain P."/>
            <person name="Saunders E."/>
            <person name="Brettin T."/>
            <person name="Goker M."/>
            <person name="Tindall B.J."/>
            <person name="Bristow J."/>
            <person name="Eisen J.A."/>
            <person name="Markowitz V."/>
            <person name="Hugenholtz P."/>
            <person name="Kyrpides N.C."/>
            <person name="Klenk H.P."/>
            <person name="Detter J.C."/>
        </authorList>
    </citation>
    <scope>NUCLEOTIDE SEQUENCE [LARGE SCALE GENOMIC DNA]</scope>
    <source>
        <strain evidence="4">DSM 16069 / KCTC 12182 / SW-125</strain>
    </source>
</reference>
<dbReference type="Pfam" id="PF07963">
    <property type="entry name" value="N_methyl"/>
    <property type="match status" value="1"/>
</dbReference>
<protein>
    <submittedName>
        <fullName evidence="3">Type IV pilus modification protein PilV</fullName>
    </submittedName>
</protein>
<evidence type="ECO:0000256" key="1">
    <source>
        <dbReference type="SAM" id="Phobius"/>
    </source>
</evidence>
<dbReference type="OrthoDB" id="6194160at2"/>
<keyword evidence="1" id="KW-0812">Transmembrane</keyword>
<dbReference type="KEGG" id="kko:Kkor_1653"/>
<dbReference type="AlphaFoldDB" id="C7RCS3"/>
<dbReference type="InterPro" id="IPR012902">
    <property type="entry name" value="N_methyl_site"/>
</dbReference>
<dbReference type="Proteomes" id="UP000001231">
    <property type="component" value="Chromosome"/>
</dbReference>
<feature type="transmembrane region" description="Helical" evidence="1">
    <location>
        <begin position="12"/>
        <end position="34"/>
    </location>
</feature>
<dbReference type="eggNOG" id="COG4967">
    <property type="taxonomic scope" value="Bacteria"/>
</dbReference>
<keyword evidence="4" id="KW-1185">Reference proteome</keyword>
<gene>
    <name evidence="3" type="ordered locus">Kkor_1653</name>
</gene>
<organism evidence="3 4">
    <name type="scientific">Kangiella koreensis (strain DSM 16069 / JCM 12317 / KCTC 12182 / SW-125)</name>
    <dbReference type="NCBI Taxonomy" id="523791"/>
    <lineage>
        <taxon>Bacteria</taxon>
        <taxon>Pseudomonadati</taxon>
        <taxon>Pseudomonadota</taxon>
        <taxon>Gammaproteobacteria</taxon>
        <taxon>Kangiellales</taxon>
        <taxon>Kangiellaceae</taxon>
        <taxon>Kangiella</taxon>
    </lineage>
</organism>
<keyword evidence="1" id="KW-1133">Transmembrane helix</keyword>
<dbReference type="Pfam" id="PF22150">
    <property type="entry name" value="Tt1218-like"/>
    <property type="match status" value="1"/>
</dbReference>
<accession>C7RCS3</accession>
<dbReference type="EMBL" id="CP001707">
    <property type="protein sequence ID" value="ACV27065.1"/>
    <property type="molecule type" value="Genomic_DNA"/>
</dbReference>
<feature type="domain" description="Type IV pilin Tt1218-like" evidence="2">
    <location>
        <begin position="28"/>
        <end position="117"/>
    </location>
</feature>
<dbReference type="InterPro" id="IPR013362">
    <property type="entry name" value="Pilus_4_PilV"/>
</dbReference>
<dbReference type="HOGENOM" id="CLU_1364700_0_0_6"/>
<dbReference type="RefSeq" id="WP_015780671.1">
    <property type="nucleotide sequence ID" value="NC_013166.1"/>
</dbReference>